<dbReference type="InterPro" id="IPR055275">
    <property type="entry name" value="Ferredox_Rdtase"/>
</dbReference>
<dbReference type="AlphaFoldDB" id="A0A2C5X3R2"/>
<protein>
    <recommendedName>
        <fullName evidence="8">NADPH:adrenodoxin oxidoreductase, mitochondrial</fullName>
        <ecNumber evidence="8">1.18.1.6</ecNumber>
    </recommendedName>
</protein>
<evidence type="ECO:0000256" key="4">
    <source>
        <dbReference type="ARBA" id="ARBA00022827"/>
    </source>
</evidence>
<evidence type="ECO:0000259" key="11">
    <source>
        <dbReference type="Pfam" id="PF07992"/>
    </source>
</evidence>
<reference evidence="12 13" key="1">
    <citation type="journal article" date="2013" name="Fungal Biol.">
        <title>Analysis of microsatellite markers in the genome of the plant pathogen Ceratocystis fimbriata.</title>
        <authorList>
            <person name="Simpson M.C."/>
            <person name="Wilken P.M."/>
            <person name="Coetzee M.P."/>
            <person name="Wingfield M.J."/>
            <person name="Wingfield B.D."/>
        </authorList>
    </citation>
    <scope>NUCLEOTIDE SEQUENCE [LARGE SCALE GENOMIC DNA]</scope>
    <source>
        <strain evidence="12 13">CBS 114723</strain>
    </source>
</reference>
<feature type="binding site" evidence="10">
    <location>
        <begin position="235"/>
        <end position="236"/>
    </location>
    <ligand>
        <name>NADP(+)</name>
        <dbReference type="ChEBI" id="CHEBI:58349"/>
    </ligand>
</feature>
<dbReference type="PANTHER" id="PTHR48467">
    <property type="entry name" value="GLUTAMATE SYNTHASE 1 [NADH], CHLOROPLASTIC-LIKE"/>
    <property type="match status" value="1"/>
</dbReference>
<comment type="subcellular location">
    <subcellularLocation>
        <location evidence="8">Mitochondrion</location>
    </subcellularLocation>
</comment>
<sequence>MNHCKILMRQPLVRRIEPARLFHRYLSSSAAASRAFRLAIIGAGPAGFYTAQKVMALIPDAKVDMYERLPVPFGLSRFGVAPDHPEVKNCQDRFEEIAAHPGFTYIGNVSIGNPTGFPETSHVPLSAIIRNYDAINFAYGASHDRRLGIPGEEAYSGIHSAREFVAWYNGLPGFDRDFGLSEAEDVVIIGQGNVALDVARILLTDVDVLRKTDITKAALEQLSKSRVQRVHVIGRRGPMQIRLTIKELRELMRIPGVHSHPIDKDLLPKKLKELPRQQRRLMELLHDPKTTSTGMEDKSWSLNFCLSPTKFIGQSGKVIKSVFQKTVLDDPFNPNSSCRNTGEEVHVDSDIVFRSIGYESAPLEGFAEAGIAFDRTKGIIKNDDVGRVYKEGTENEVLPGFYCSGWVKRGPVGVIASTMSDGYLTAESIVRDWNKEAQFLGGHTSKTAWRGVMEEIESPERLRVVNWDDWHRVDQAERAQGVALGKHREKFTKTSEMLSVVGK</sequence>
<evidence type="ECO:0000256" key="5">
    <source>
        <dbReference type="ARBA" id="ARBA00022857"/>
    </source>
</evidence>
<feature type="binding site" evidence="10">
    <location>
        <position position="247"/>
    </location>
    <ligand>
        <name>NADP(+)</name>
        <dbReference type="ChEBI" id="CHEBI:58349"/>
    </ligand>
</feature>
<evidence type="ECO:0000256" key="10">
    <source>
        <dbReference type="PIRSR" id="PIRSR000362-2"/>
    </source>
</evidence>
<feature type="binding site" evidence="10">
    <location>
        <begin position="191"/>
        <end position="194"/>
    </location>
    <ligand>
        <name>NADP(+)</name>
        <dbReference type="ChEBI" id="CHEBI:58349"/>
    </ligand>
</feature>
<dbReference type="InterPro" id="IPR023753">
    <property type="entry name" value="FAD/NAD-binding_dom"/>
</dbReference>
<feature type="binding site" evidence="9">
    <location>
        <begin position="413"/>
        <end position="415"/>
    </location>
    <ligand>
        <name>FAD</name>
        <dbReference type="ChEBI" id="CHEBI:57692"/>
    </ligand>
</feature>
<accession>A0A2C5X3R2</accession>
<dbReference type="Pfam" id="PF07992">
    <property type="entry name" value="Pyr_redox_2"/>
    <property type="match status" value="1"/>
</dbReference>
<dbReference type="GO" id="GO:0016491">
    <property type="term" value="F:oxidoreductase activity"/>
    <property type="evidence" value="ECO:0007669"/>
    <property type="project" value="UniProtKB-KW"/>
</dbReference>
<keyword evidence="3 8" id="KW-0285">Flavoprotein</keyword>
<gene>
    <name evidence="12" type="primary">dare</name>
    <name evidence="12" type="ORF">CFIMG_005786RA</name>
</gene>
<feature type="binding site" evidence="9">
    <location>
        <position position="46"/>
    </location>
    <ligand>
        <name>FAD</name>
        <dbReference type="ChEBI" id="CHEBI:57692"/>
    </ligand>
</feature>
<dbReference type="PRINTS" id="PR00419">
    <property type="entry name" value="ADXRDTASE"/>
</dbReference>
<organism evidence="12 13">
    <name type="scientific">Ceratocystis fimbriata CBS 114723</name>
    <dbReference type="NCBI Taxonomy" id="1035309"/>
    <lineage>
        <taxon>Eukaryota</taxon>
        <taxon>Fungi</taxon>
        <taxon>Dikarya</taxon>
        <taxon>Ascomycota</taxon>
        <taxon>Pezizomycotina</taxon>
        <taxon>Sordariomycetes</taxon>
        <taxon>Hypocreomycetidae</taxon>
        <taxon>Microascales</taxon>
        <taxon>Ceratocystidaceae</taxon>
        <taxon>Ceratocystis</taxon>
    </lineage>
</organism>
<dbReference type="Gene3D" id="3.40.50.720">
    <property type="entry name" value="NAD(P)-binding Rossmann-like Domain"/>
    <property type="match status" value="1"/>
</dbReference>
<dbReference type="GO" id="GO:0005739">
    <property type="term" value="C:mitochondrion"/>
    <property type="evidence" value="ECO:0007669"/>
    <property type="project" value="UniProtKB-SubCell"/>
</dbReference>
<keyword evidence="13" id="KW-1185">Reference proteome</keyword>
<dbReference type="InterPro" id="IPR036188">
    <property type="entry name" value="FAD/NAD-bd_sf"/>
</dbReference>
<keyword evidence="6 8" id="KW-0560">Oxidoreductase</keyword>
<feature type="binding site" evidence="9">
    <location>
        <position position="75"/>
    </location>
    <ligand>
        <name>FAD</name>
        <dbReference type="ChEBI" id="CHEBI:57692"/>
    </ligand>
</feature>
<keyword evidence="4 8" id="KW-0274">FAD</keyword>
<dbReference type="InterPro" id="IPR021163">
    <property type="entry name" value="Ferredox_Rdtase_adrenod"/>
</dbReference>
<feature type="binding site" evidence="9">
    <location>
        <position position="67"/>
    </location>
    <ligand>
        <name>FAD</name>
        <dbReference type="ChEBI" id="CHEBI:57692"/>
    </ligand>
</feature>
<evidence type="ECO:0000256" key="3">
    <source>
        <dbReference type="ARBA" id="ARBA00022630"/>
    </source>
</evidence>
<evidence type="ECO:0000256" key="2">
    <source>
        <dbReference type="ARBA" id="ARBA00008312"/>
    </source>
</evidence>
<keyword evidence="5 8" id="KW-0521">NADP</keyword>
<dbReference type="SUPFAM" id="SSF51971">
    <property type="entry name" value="Nucleotide-binding domain"/>
    <property type="match status" value="1"/>
</dbReference>
<evidence type="ECO:0000256" key="7">
    <source>
        <dbReference type="ARBA" id="ARBA00048933"/>
    </source>
</evidence>
<comment type="cofactor">
    <cofactor evidence="1 8 9">
        <name>FAD</name>
        <dbReference type="ChEBI" id="CHEBI:57692"/>
    </cofactor>
</comment>
<evidence type="ECO:0000256" key="6">
    <source>
        <dbReference type="ARBA" id="ARBA00023002"/>
    </source>
</evidence>
<dbReference type="PANTHER" id="PTHR48467:SF1">
    <property type="entry name" value="GLUTAMATE SYNTHASE 1 [NADH], CHLOROPLASTIC-LIKE"/>
    <property type="match status" value="1"/>
</dbReference>
<comment type="similarity">
    <text evidence="2 8">Belongs to the ferredoxin--NADP reductase type 1 family.</text>
</comment>
<feature type="binding site" evidence="10">
    <location>
        <position position="413"/>
    </location>
    <ligand>
        <name>NADP(+)</name>
        <dbReference type="ChEBI" id="CHEBI:58349"/>
    </ligand>
</feature>
<feature type="binding site" evidence="9">
    <location>
        <position position="406"/>
    </location>
    <ligand>
        <name>FAD</name>
        <dbReference type="ChEBI" id="CHEBI:57692"/>
    </ligand>
</feature>
<evidence type="ECO:0000313" key="13">
    <source>
        <dbReference type="Proteomes" id="UP000222788"/>
    </source>
</evidence>
<dbReference type="Proteomes" id="UP000222788">
    <property type="component" value="Unassembled WGS sequence"/>
</dbReference>
<comment type="caution">
    <text evidence="12">The sequence shown here is derived from an EMBL/GenBank/DDBJ whole genome shotgun (WGS) entry which is preliminary data.</text>
</comment>
<dbReference type="STRING" id="1035309.A0A2C5X3R2"/>
<name>A0A2C5X3R2_9PEZI</name>
<dbReference type="EMBL" id="APWK03000060">
    <property type="protein sequence ID" value="PHH52632.1"/>
    <property type="molecule type" value="Genomic_DNA"/>
</dbReference>
<feature type="domain" description="FAD/NAD(P)-binding" evidence="11">
    <location>
        <begin position="37"/>
        <end position="202"/>
    </location>
</feature>
<dbReference type="EC" id="1.18.1.6" evidence="8"/>
<proteinExistence type="inferred from homology"/>
<dbReference type="OrthoDB" id="333024at2759"/>
<evidence type="ECO:0000256" key="9">
    <source>
        <dbReference type="PIRSR" id="PIRSR000362-1"/>
    </source>
</evidence>
<feature type="binding site" evidence="9">
    <location>
        <position position="111"/>
    </location>
    <ligand>
        <name>FAD</name>
        <dbReference type="ChEBI" id="CHEBI:57692"/>
    </ligand>
</feature>
<keyword evidence="8" id="KW-0496">Mitochondrion</keyword>
<evidence type="ECO:0000313" key="12">
    <source>
        <dbReference type="EMBL" id="PHH52632.1"/>
    </source>
</evidence>
<dbReference type="Gene3D" id="3.50.50.60">
    <property type="entry name" value="FAD/NAD(P)-binding domain"/>
    <property type="match status" value="1"/>
</dbReference>
<dbReference type="PIRSF" id="PIRSF000362">
    <property type="entry name" value="FNR"/>
    <property type="match status" value="1"/>
</dbReference>
<evidence type="ECO:0000256" key="1">
    <source>
        <dbReference type="ARBA" id="ARBA00001974"/>
    </source>
</evidence>
<reference evidence="12 13" key="2">
    <citation type="journal article" date="2013" name="IMA Fungus">
        <title>IMA Genome-F 1: Ceratocystis fimbriata: Draft nuclear genome sequence for the plant pathogen, Ceratocystis fimbriata.</title>
        <authorList>
            <person name="Wilken P.M."/>
            <person name="Steenkamp E.T."/>
            <person name="Wingfield M.J."/>
            <person name="de Beer Z.W."/>
            <person name="Wingfield B.D."/>
        </authorList>
    </citation>
    <scope>NUCLEOTIDE SEQUENCE [LARGE SCALE GENOMIC DNA]</scope>
    <source>
        <strain evidence="12 13">CBS 114723</strain>
    </source>
</reference>
<comment type="catalytic activity">
    <reaction evidence="7 8">
        <text>2 reduced [adrenodoxin] + NADP(+) + H(+) = 2 oxidized [adrenodoxin] + NADPH</text>
        <dbReference type="Rhea" id="RHEA:42312"/>
        <dbReference type="Rhea" id="RHEA-COMP:9998"/>
        <dbReference type="Rhea" id="RHEA-COMP:9999"/>
        <dbReference type="ChEBI" id="CHEBI:15378"/>
        <dbReference type="ChEBI" id="CHEBI:33737"/>
        <dbReference type="ChEBI" id="CHEBI:33738"/>
        <dbReference type="ChEBI" id="CHEBI:57783"/>
        <dbReference type="ChEBI" id="CHEBI:58349"/>
        <dbReference type="EC" id="1.18.1.6"/>
    </reaction>
</comment>
<evidence type="ECO:0000256" key="8">
    <source>
        <dbReference type="PIRNR" id="PIRNR000362"/>
    </source>
</evidence>